<evidence type="ECO:0000256" key="1">
    <source>
        <dbReference type="ARBA" id="ARBA00005915"/>
    </source>
</evidence>
<feature type="domain" description="RecJ OB" evidence="9">
    <location>
        <begin position="476"/>
        <end position="567"/>
    </location>
</feature>
<dbReference type="InterPro" id="IPR004610">
    <property type="entry name" value="RecJ"/>
</dbReference>
<dbReference type="GO" id="GO:0006281">
    <property type="term" value="P:DNA repair"/>
    <property type="evidence" value="ECO:0007669"/>
    <property type="project" value="InterPro"/>
</dbReference>
<dbReference type="SUPFAM" id="SSF64182">
    <property type="entry name" value="DHH phosphoesterases"/>
    <property type="match status" value="1"/>
</dbReference>
<dbReference type="EMBL" id="UHJL01000003">
    <property type="protein sequence ID" value="SUQ25069.1"/>
    <property type="molecule type" value="Genomic_DNA"/>
</dbReference>
<reference evidence="10 11" key="1">
    <citation type="submission" date="2017-08" db="EMBL/GenBank/DDBJ databases">
        <authorList>
            <person name="de Groot N.N."/>
        </authorList>
    </citation>
    <scope>NUCLEOTIDE SEQUENCE [LARGE SCALE GENOMIC DNA]</scope>
    <source>
        <strain evidence="10 11">HM2</strain>
    </source>
</reference>
<keyword evidence="4" id="KW-0378">Hydrolase</keyword>
<dbReference type="Pfam" id="PF02272">
    <property type="entry name" value="DHHA1"/>
    <property type="match status" value="1"/>
</dbReference>
<dbReference type="PANTHER" id="PTHR30255">
    <property type="entry name" value="SINGLE-STRANDED-DNA-SPECIFIC EXONUCLEASE RECJ"/>
    <property type="match status" value="1"/>
</dbReference>
<evidence type="ECO:0000256" key="2">
    <source>
        <dbReference type="ARBA" id="ARBA00019841"/>
    </source>
</evidence>
<evidence type="ECO:0000313" key="10">
    <source>
        <dbReference type="EMBL" id="SUQ25069.1"/>
    </source>
</evidence>
<dbReference type="GO" id="GO:0006310">
    <property type="term" value="P:DNA recombination"/>
    <property type="evidence" value="ECO:0007669"/>
    <property type="project" value="InterPro"/>
</dbReference>
<proteinExistence type="inferred from homology"/>
<comment type="similarity">
    <text evidence="1">Belongs to the RecJ family.</text>
</comment>
<dbReference type="Gene3D" id="3.10.310.30">
    <property type="match status" value="1"/>
</dbReference>
<dbReference type="GO" id="GO:0003676">
    <property type="term" value="F:nucleic acid binding"/>
    <property type="evidence" value="ECO:0007669"/>
    <property type="project" value="InterPro"/>
</dbReference>
<gene>
    <name evidence="10" type="ORF">SAMN05661053_2486</name>
</gene>
<evidence type="ECO:0000259" key="8">
    <source>
        <dbReference type="Pfam" id="PF02272"/>
    </source>
</evidence>
<evidence type="ECO:0000313" key="11">
    <source>
        <dbReference type="Proteomes" id="UP000255423"/>
    </source>
</evidence>
<accession>A0A380S783</accession>
<organism evidence="10 11">
    <name type="scientific">Fibrobacter succinogenes</name>
    <name type="common">Bacteroides succinogenes</name>
    <dbReference type="NCBI Taxonomy" id="833"/>
    <lineage>
        <taxon>Bacteria</taxon>
        <taxon>Pseudomonadati</taxon>
        <taxon>Fibrobacterota</taxon>
        <taxon>Fibrobacteria</taxon>
        <taxon>Fibrobacterales</taxon>
        <taxon>Fibrobacteraceae</taxon>
        <taxon>Fibrobacter</taxon>
    </lineage>
</organism>
<dbReference type="InterPro" id="IPR041122">
    <property type="entry name" value="RecJ_OB"/>
</dbReference>
<dbReference type="GO" id="GO:0008409">
    <property type="term" value="F:5'-3' exonuclease activity"/>
    <property type="evidence" value="ECO:0007669"/>
    <property type="project" value="InterPro"/>
</dbReference>
<keyword evidence="6" id="KW-0175">Coiled coil</keyword>
<feature type="domain" description="DDH" evidence="7">
    <location>
        <begin position="70"/>
        <end position="219"/>
    </location>
</feature>
<protein>
    <recommendedName>
        <fullName evidence="2">Single-stranded-DNA-specific exonuclease RecJ</fullName>
    </recommendedName>
</protein>
<dbReference type="InterPro" id="IPR003156">
    <property type="entry name" value="DHHA1_dom"/>
</dbReference>
<evidence type="ECO:0000256" key="6">
    <source>
        <dbReference type="SAM" id="Coils"/>
    </source>
</evidence>
<name>A0A380S783_FIBSU</name>
<dbReference type="PANTHER" id="PTHR30255:SF2">
    <property type="entry name" value="SINGLE-STRANDED-DNA-SPECIFIC EXONUCLEASE RECJ"/>
    <property type="match status" value="1"/>
</dbReference>
<evidence type="ECO:0000259" key="9">
    <source>
        <dbReference type="Pfam" id="PF17768"/>
    </source>
</evidence>
<dbReference type="Gene3D" id="3.90.1640.30">
    <property type="match status" value="1"/>
</dbReference>
<feature type="coiled-coil region" evidence="6">
    <location>
        <begin position="300"/>
        <end position="327"/>
    </location>
</feature>
<keyword evidence="5 10" id="KW-0269">Exonuclease</keyword>
<evidence type="ECO:0000256" key="3">
    <source>
        <dbReference type="ARBA" id="ARBA00022722"/>
    </source>
</evidence>
<dbReference type="Pfam" id="PF17768">
    <property type="entry name" value="RecJ_OB"/>
    <property type="match status" value="1"/>
</dbReference>
<feature type="domain" description="DHHA1" evidence="8">
    <location>
        <begin position="340"/>
        <end position="429"/>
    </location>
</feature>
<sequence>MEDLVASTLSSTLKIPHAVARFLVSRGIKTVSDAYHMLCSNESDVHDPFLMMGMDKAVEWILAVRERGERVFIFGDYDLDGMTSVTLLTRCLKTVGIESEWRLPNRFGDGYGLSVSAVDEMYEAGARNLITVDTGITANVEIAHAKELGMAVMVMDHHQPSGDGLPVSDVLLDPHQEGDNYPNPELCGVGVSYKFICALFSRLGIKAPVEYLDLVALGTLADLVQMTPENRYFTRTGLESLKNSRWPGVQEMYTSLMKPHSCVGGIDVMYKLAPLLNAPGRMERPDPALKLLLCENKGEAGKLLEELKDWNTRRKQKEAEITEMAMEQVKALYGDTIPTVIVVAGENWHVGVIGIVAAKLAQEFHRPSAVLSIINGMAHASARAVPGFNWHKALFDSRELFDRWGGHANAAGFSLEAGKIEELRGRLLQSAKDQGYTGEVINTDESYPYDIKIALRELTVETRMPTGRYPIRERSILEFIDLLEPFGGNFPYPAFRAENVTVHRVRELRGGHLQMEISQAGSAVFPAIAFGLRKSKALLGRSRPVTVVFEPIWNYYNNTKTVQLCIKSIE</sequence>
<dbReference type="Pfam" id="PF01368">
    <property type="entry name" value="DHH"/>
    <property type="match status" value="1"/>
</dbReference>
<evidence type="ECO:0000256" key="5">
    <source>
        <dbReference type="ARBA" id="ARBA00022839"/>
    </source>
</evidence>
<dbReference type="Proteomes" id="UP000255423">
    <property type="component" value="Unassembled WGS sequence"/>
</dbReference>
<dbReference type="InterPro" id="IPR038763">
    <property type="entry name" value="DHH_sf"/>
</dbReference>
<dbReference type="AlphaFoldDB" id="A0A380S783"/>
<dbReference type="InterPro" id="IPR001667">
    <property type="entry name" value="DDH_dom"/>
</dbReference>
<evidence type="ECO:0000256" key="4">
    <source>
        <dbReference type="ARBA" id="ARBA00022801"/>
    </source>
</evidence>
<dbReference type="InterPro" id="IPR051673">
    <property type="entry name" value="SSDNA_exonuclease_RecJ"/>
</dbReference>
<evidence type="ECO:0000259" key="7">
    <source>
        <dbReference type="Pfam" id="PF01368"/>
    </source>
</evidence>
<keyword evidence="3" id="KW-0540">Nuclease</keyword>
<dbReference type="NCBIfam" id="TIGR00644">
    <property type="entry name" value="recJ"/>
    <property type="match status" value="1"/>
</dbReference>
<dbReference type="RefSeq" id="WP_109573377.1">
    <property type="nucleotide sequence ID" value="NZ_UHJL01000003.1"/>
</dbReference>